<dbReference type="OrthoDB" id="288199at2"/>
<protein>
    <submittedName>
        <fullName evidence="1">Uncharacterized protein</fullName>
    </submittedName>
</protein>
<gene>
    <name evidence="1" type="ORF">Pla111_10290</name>
</gene>
<name>A0A5C5WB76_9BACT</name>
<evidence type="ECO:0000313" key="2">
    <source>
        <dbReference type="Proteomes" id="UP000318995"/>
    </source>
</evidence>
<dbReference type="RefSeq" id="WP_146572012.1">
    <property type="nucleotide sequence ID" value="NZ_SJPH01000002.1"/>
</dbReference>
<dbReference type="Proteomes" id="UP000318995">
    <property type="component" value="Unassembled WGS sequence"/>
</dbReference>
<sequence length="119" mass="13099">MNRSSRIAITLVLLLGVLAGGSLAPAKSITQQPLSLGERLVTGLQVRRPGEFTFIDAVVDTVERGELPRKLVDGFFFWSRSKARSKPGRRGIIYFQPALEVQAKRLGVTIRRTSPQPSP</sequence>
<accession>A0A5C5WB76</accession>
<reference evidence="1 2" key="1">
    <citation type="submission" date="2019-02" db="EMBL/GenBank/DDBJ databases">
        <title>Deep-cultivation of Planctomycetes and their phenomic and genomic characterization uncovers novel biology.</title>
        <authorList>
            <person name="Wiegand S."/>
            <person name="Jogler M."/>
            <person name="Boedeker C."/>
            <person name="Pinto D."/>
            <person name="Vollmers J."/>
            <person name="Rivas-Marin E."/>
            <person name="Kohn T."/>
            <person name="Peeters S.H."/>
            <person name="Heuer A."/>
            <person name="Rast P."/>
            <person name="Oberbeckmann S."/>
            <person name="Bunk B."/>
            <person name="Jeske O."/>
            <person name="Meyerdierks A."/>
            <person name="Storesund J.E."/>
            <person name="Kallscheuer N."/>
            <person name="Luecker S."/>
            <person name="Lage O.M."/>
            <person name="Pohl T."/>
            <person name="Merkel B.J."/>
            <person name="Hornburger P."/>
            <person name="Mueller R.-W."/>
            <person name="Bruemmer F."/>
            <person name="Labrenz M."/>
            <person name="Spormann A.M."/>
            <person name="Op Den Camp H."/>
            <person name="Overmann J."/>
            <person name="Amann R."/>
            <person name="Jetten M.S.M."/>
            <person name="Mascher T."/>
            <person name="Medema M.H."/>
            <person name="Devos D.P."/>
            <person name="Kaster A.-K."/>
            <person name="Ovreas L."/>
            <person name="Rohde M."/>
            <person name="Galperin M.Y."/>
            <person name="Jogler C."/>
        </authorList>
    </citation>
    <scope>NUCLEOTIDE SEQUENCE [LARGE SCALE GENOMIC DNA]</scope>
    <source>
        <strain evidence="1 2">Pla111</strain>
    </source>
</reference>
<dbReference type="EMBL" id="SJPH01000002">
    <property type="protein sequence ID" value="TWT47415.1"/>
    <property type="molecule type" value="Genomic_DNA"/>
</dbReference>
<comment type="caution">
    <text evidence="1">The sequence shown here is derived from an EMBL/GenBank/DDBJ whole genome shotgun (WGS) entry which is preliminary data.</text>
</comment>
<keyword evidence="2" id="KW-1185">Reference proteome</keyword>
<evidence type="ECO:0000313" key="1">
    <source>
        <dbReference type="EMBL" id="TWT47415.1"/>
    </source>
</evidence>
<proteinExistence type="predicted"/>
<organism evidence="1 2">
    <name type="scientific">Botrimarina hoheduenensis</name>
    <dbReference type="NCBI Taxonomy" id="2528000"/>
    <lineage>
        <taxon>Bacteria</taxon>
        <taxon>Pseudomonadati</taxon>
        <taxon>Planctomycetota</taxon>
        <taxon>Planctomycetia</taxon>
        <taxon>Pirellulales</taxon>
        <taxon>Lacipirellulaceae</taxon>
        <taxon>Botrimarina</taxon>
    </lineage>
</organism>
<dbReference type="AlphaFoldDB" id="A0A5C5WB76"/>